<evidence type="ECO:0000313" key="1">
    <source>
        <dbReference type="EMBL" id="UYZ06185.1"/>
    </source>
</evidence>
<dbReference type="KEGG" id="asal:CFBP5507_07905"/>
<dbReference type="RefSeq" id="WP_170985523.1">
    <property type="nucleotide sequence ID" value="NZ_CP109968.1"/>
</dbReference>
<dbReference type="Pfam" id="PF20188">
    <property type="entry name" value="DUF6551"/>
    <property type="match status" value="1"/>
</dbReference>
<dbReference type="EMBL" id="CP109968">
    <property type="protein sequence ID" value="UYZ06185.1"/>
    <property type="molecule type" value="Genomic_DNA"/>
</dbReference>
<dbReference type="CDD" id="cd16387">
    <property type="entry name" value="ParB_N_Srx"/>
    <property type="match status" value="1"/>
</dbReference>
<dbReference type="AlphaFoldDB" id="A0A9X9K6Y6"/>
<evidence type="ECO:0000313" key="2">
    <source>
        <dbReference type="Proteomes" id="UP000298735"/>
    </source>
</evidence>
<organism evidence="1 2">
    <name type="scientific">Agrobacterium salinitolerans</name>
    <dbReference type="NCBI Taxonomy" id="1183413"/>
    <lineage>
        <taxon>Bacteria</taxon>
        <taxon>Pseudomonadati</taxon>
        <taxon>Pseudomonadota</taxon>
        <taxon>Alphaproteobacteria</taxon>
        <taxon>Hyphomicrobiales</taxon>
        <taxon>Rhizobiaceae</taxon>
        <taxon>Rhizobium/Agrobacterium group</taxon>
        <taxon>Agrobacterium</taxon>
    </lineage>
</organism>
<dbReference type="SUPFAM" id="SSF110849">
    <property type="entry name" value="ParB/Sulfiredoxin"/>
    <property type="match status" value="1"/>
</dbReference>
<name>A0A9X9K6Y6_9HYPH</name>
<accession>A0A9X9K6Y6</accession>
<sequence>MDKIRVDRNYQREIRPGRVAQILREFNWAHFQPVMLAEQEDGTFTVFDGQHRVAAARAHPGVTEIPAAVVRVNSAREEAGAFLSVNINRTNVSTVEKYWAGIEAGDADMMAVCSVLEEAGCEVVQAHGLKPAANRTHAVTAVSRAIKSYGDAAVISACRAIVAAWPNDTGALNGVVIQAIARLYRNNKATINDERMVMKLRGKNRQILSSDAEAIRRLSGSDAGLALSKALVEIYNKGLQTNTISIGEKR</sequence>
<proteinExistence type="predicted"/>
<reference evidence="1" key="1">
    <citation type="submission" date="2022-10" db="EMBL/GenBank/DDBJ databases">
        <title>Complete genome sequence of Agrobacterium salinitolerans CFBP5507.</title>
        <authorList>
            <person name="Tchabashvili S."/>
            <person name="Yen H.-C."/>
            <person name="Haryono M."/>
            <person name="Lin Y.-C."/>
            <person name="Lai E.-M."/>
            <person name="Kuo C.-H."/>
        </authorList>
    </citation>
    <scope>NUCLEOTIDE SEQUENCE</scope>
    <source>
        <strain evidence="1">CFBP5507</strain>
    </source>
</reference>
<gene>
    <name evidence="1" type="ORF">CFBP5507_07905</name>
</gene>
<protein>
    <submittedName>
        <fullName evidence="1">ParB N-terminal domain-containing protein</fullName>
    </submittedName>
</protein>
<dbReference type="Gene3D" id="3.90.1530.10">
    <property type="entry name" value="Conserved hypothetical protein from pyrococcus furiosus pfu- 392566-001, ParB domain"/>
    <property type="match status" value="1"/>
</dbReference>
<dbReference type="Proteomes" id="UP000298735">
    <property type="component" value="Chromosome Circular"/>
</dbReference>
<dbReference type="InterPro" id="IPR046681">
    <property type="entry name" value="DUF6551"/>
</dbReference>
<dbReference type="InterPro" id="IPR036086">
    <property type="entry name" value="ParB/Sulfiredoxin_sf"/>
</dbReference>